<dbReference type="Pfam" id="PF00903">
    <property type="entry name" value="Glyoxalase"/>
    <property type="match status" value="1"/>
</dbReference>
<accession>E0PDS0</accession>
<dbReference type="PANTHER" id="PTHR36113">
    <property type="entry name" value="LYASE, PUTATIVE-RELATED-RELATED"/>
    <property type="match status" value="1"/>
</dbReference>
<dbReference type="CDD" id="cd08352">
    <property type="entry name" value="VOC_Bs_YwkD_like"/>
    <property type="match status" value="1"/>
</dbReference>
<dbReference type="Proteomes" id="UP000004290">
    <property type="component" value="Unassembled WGS sequence"/>
</dbReference>
<evidence type="ECO:0000259" key="2">
    <source>
        <dbReference type="PROSITE" id="PS51819"/>
    </source>
</evidence>
<evidence type="ECO:0000313" key="4">
    <source>
        <dbReference type="Proteomes" id="UP000004290"/>
    </source>
</evidence>
<gene>
    <name evidence="3" type="primary">gloA2</name>
    <name evidence="3" type="ORF">HMPREF9319_0993</name>
</gene>
<keyword evidence="3" id="KW-0456">Lyase</keyword>
<evidence type="ECO:0000256" key="1">
    <source>
        <dbReference type="ARBA" id="ARBA00022723"/>
    </source>
</evidence>
<dbReference type="PROSITE" id="PS51819">
    <property type="entry name" value="VOC"/>
    <property type="match status" value="1"/>
</dbReference>
<dbReference type="GO" id="GO:0004462">
    <property type="term" value="F:lactoylglutathione lyase activity"/>
    <property type="evidence" value="ECO:0007669"/>
    <property type="project" value="UniProtKB-EC"/>
</dbReference>
<protein>
    <submittedName>
        <fullName evidence="3">Glyoxalase family protein</fullName>
        <ecNumber evidence="3">4.4.1.5</ecNumber>
    </submittedName>
</protein>
<dbReference type="InterPro" id="IPR004360">
    <property type="entry name" value="Glyas_Fos-R_dOase_dom"/>
</dbReference>
<dbReference type="InterPro" id="IPR051332">
    <property type="entry name" value="Fosfomycin_Res_Enzymes"/>
</dbReference>
<feature type="domain" description="VOC" evidence="2">
    <location>
        <begin position="19"/>
        <end position="151"/>
    </location>
</feature>
<dbReference type="AlphaFoldDB" id="E0PDS0"/>
<dbReference type="HOGENOM" id="CLU_046006_2_4_9"/>
<dbReference type="Gene3D" id="3.10.180.10">
    <property type="entry name" value="2,3-Dihydroxybiphenyl 1,2-Dioxygenase, domain 1"/>
    <property type="match status" value="1"/>
</dbReference>
<dbReference type="InterPro" id="IPR037478">
    <property type="entry name" value="YwkD-like_dom"/>
</dbReference>
<dbReference type="EC" id="4.4.1.5" evidence="3"/>
<dbReference type="InterPro" id="IPR018146">
    <property type="entry name" value="Glyoxalase_1_CS"/>
</dbReference>
<evidence type="ECO:0000313" key="3">
    <source>
        <dbReference type="EMBL" id="EFM27430.1"/>
    </source>
</evidence>
<name>E0PDS0_STREI</name>
<organism evidence="3 4">
    <name type="scientific">Streptococcus equinus ATCC 700338</name>
    <dbReference type="NCBI Taxonomy" id="864569"/>
    <lineage>
        <taxon>Bacteria</taxon>
        <taxon>Bacillati</taxon>
        <taxon>Bacillota</taxon>
        <taxon>Bacilli</taxon>
        <taxon>Lactobacillales</taxon>
        <taxon>Streptococcaceae</taxon>
        <taxon>Streptococcus</taxon>
    </lineage>
</organism>
<sequence length="151" mass="17697">MGQPQLLFLVKEKIMKLNAVHHVALIVSDYEKSRDFYVNKLGFEIIRENHRPERHDYKLDLKCGTIELEIFGNKLSDPYYVAPPKRVGQPKYHMEACGLRHLAFYVNDVDAYKAELESKGIYVQPVRYDDYTGKKMTFFFDPDGLPLELHE</sequence>
<proteinExistence type="predicted"/>
<keyword evidence="4" id="KW-1185">Reference proteome</keyword>
<reference evidence="3 4" key="1">
    <citation type="submission" date="2010-07" db="EMBL/GenBank/DDBJ databases">
        <authorList>
            <person name="Muzny D."/>
            <person name="Qin X."/>
            <person name="Deng J."/>
            <person name="Jiang H."/>
            <person name="Liu Y."/>
            <person name="Qu J."/>
            <person name="Song X.-Z."/>
            <person name="Zhang L."/>
            <person name="Thornton R."/>
            <person name="Coyle M."/>
            <person name="Francisco L."/>
            <person name="Jackson L."/>
            <person name="Javaid M."/>
            <person name="Korchina V."/>
            <person name="Kovar C."/>
            <person name="Mata R."/>
            <person name="Mathew T."/>
            <person name="Ngo R."/>
            <person name="Nguyen L."/>
            <person name="Nguyen N."/>
            <person name="Okwuonu G."/>
            <person name="Ongeri F."/>
            <person name="Pham C."/>
            <person name="Simmons D."/>
            <person name="Wilczek-Boney K."/>
            <person name="Hale W."/>
            <person name="Jakkamsetti A."/>
            <person name="Pham P."/>
            <person name="Ruth R."/>
            <person name="San Lucas F."/>
            <person name="Warren J."/>
            <person name="Zhang J."/>
            <person name="Zhao Z."/>
            <person name="Zhou C."/>
            <person name="Zhu D."/>
            <person name="Lee S."/>
            <person name="Bess C."/>
            <person name="Blankenburg K."/>
            <person name="Forbes L."/>
            <person name="Fu Q."/>
            <person name="Gubbala S."/>
            <person name="Hirani K."/>
            <person name="Jayaseelan J.C."/>
            <person name="Lara F."/>
            <person name="Munidasa M."/>
            <person name="Palculict T."/>
            <person name="Patil S."/>
            <person name="Pu L.-L."/>
            <person name="Saada N."/>
            <person name="Tang L."/>
            <person name="Weissenberger G."/>
            <person name="Zhu Y."/>
            <person name="Hemphill L."/>
            <person name="Shang Y."/>
            <person name="Youmans B."/>
            <person name="Ayvaz T."/>
            <person name="Ross M."/>
            <person name="Santibanez J."/>
            <person name="Aqrawi P."/>
            <person name="Gross S."/>
            <person name="Joshi V."/>
            <person name="Fowler G."/>
            <person name="Nazareth L."/>
            <person name="Reid J."/>
            <person name="Worley K."/>
            <person name="Petrosino J."/>
            <person name="Highlander S."/>
            <person name="Gibbs R."/>
        </authorList>
    </citation>
    <scope>NUCLEOTIDE SEQUENCE [LARGE SCALE GENOMIC DNA]</scope>
    <source>
        <strain evidence="3 4">ATCC 700338</strain>
    </source>
</reference>
<dbReference type="InterPro" id="IPR037523">
    <property type="entry name" value="VOC_core"/>
</dbReference>
<dbReference type="PROSITE" id="PS00934">
    <property type="entry name" value="GLYOXALASE_I_1"/>
    <property type="match status" value="1"/>
</dbReference>
<comment type="caution">
    <text evidence="3">The sequence shown here is derived from an EMBL/GenBank/DDBJ whole genome shotgun (WGS) entry which is preliminary data.</text>
</comment>
<dbReference type="SUPFAM" id="SSF54593">
    <property type="entry name" value="Glyoxalase/Bleomycin resistance protein/Dihydroxybiphenyl dioxygenase"/>
    <property type="match status" value="1"/>
</dbReference>
<dbReference type="GO" id="GO:0046872">
    <property type="term" value="F:metal ion binding"/>
    <property type="evidence" value="ECO:0007669"/>
    <property type="project" value="UniProtKB-KW"/>
</dbReference>
<keyword evidence="1" id="KW-0479">Metal-binding</keyword>
<dbReference type="EMBL" id="AEEL01000014">
    <property type="protein sequence ID" value="EFM27430.1"/>
    <property type="molecule type" value="Genomic_DNA"/>
</dbReference>
<dbReference type="PANTHER" id="PTHR36113:SF6">
    <property type="entry name" value="FOSFOMYCIN RESISTANCE PROTEIN FOSX"/>
    <property type="match status" value="1"/>
</dbReference>
<dbReference type="InterPro" id="IPR029068">
    <property type="entry name" value="Glyas_Bleomycin-R_OHBP_Dase"/>
</dbReference>